<reference evidence="3" key="1">
    <citation type="submission" date="2022-07" db="EMBL/GenBank/DDBJ databases">
        <title>Genome Sequence of Agrocybe chaxingu.</title>
        <authorList>
            <person name="Buettner E."/>
        </authorList>
    </citation>
    <scope>NUCLEOTIDE SEQUENCE</scope>
    <source>
        <strain evidence="3">MP-N11</strain>
    </source>
</reference>
<dbReference type="OrthoDB" id="534815at2759"/>
<dbReference type="Pfam" id="PF22766">
    <property type="entry name" value="ZW10_C2"/>
    <property type="match status" value="1"/>
</dbReference>
<dbReference type="InterPro" id="IPR046362">
    <property type="entry name" value="Zw10/DSL1_C_sf"/>
</dbReference>
<dbReference type="EMBL" id="JANKHO010000348">
    <property type="protein sequence ID" value="KAJ3511113.1"/>
    <property type="molecule type" value="Genomic_DNA"/>
</dbReference>
<feature type="region of interest" description="Disordered" evidence="1">
    <location>
        <begin position="447"/>
        <end position="649"/>
    </location>
</feature>
<dbReference type="PANTHER" id="PTHR12205:SF0">
    <property type="entry name" value="CENTROMERE_KINETOCHORE PROTEIN ZW10 HOMOLOG"/>
    <property type="match status" value="1"/>
</dbReference>
<evidence type="ECO:0000313" key="3">
    <source>
        <dbReference type="EMBL" id="KAJ3511113.1"/>
    </source>
</evidence>
<dbReference type="AlphaFoldDB" id="A0A9W8K3L0"/>
<proteinExistence type="predicted"/>
<sequence length="967" mass="107051">MAFPVPDHLPKRPAPVDVSSQILYKIDSATKDTLHSSLAASWLRELEDSIQATKQRIHDRIQSDLPKFNHQLETSKAVQARYESLVSRADELNEAISNPNTGFLPTLVETLSKHSSLAQETSDAEALDEGFSYLLRCRNVYSSLVSMILAGELPEGVTISAEVQQLLEEMPPSLTKTAVAEDLKHKFNASRARIQDQLTDAYSKSIIISPKEITIRAEVQVRGSDTMLKLSALLHSLSPATLSGLLSTLRRNLLTHFVDHALTQPYSLLTETSIADEVKLSLIPSPPNSEDMRKRLDNLSIILDFLSVHLFPRFPQQEAAHFTRSLSKPITNSVLNNLLTPFLPSSFGLLPSFLDLLRRAVSFEEKDIQRLLEGNRQEGSIKAWSDGVSGHYERRRRVEILEHARKEIVTLDDIHDTFKAVSDGGPETSLPTVVPVQEDEAFKDDAWGFDEPVSSNPVEDNADGWGFDEPTTPNAATDNADSWGFDDGMDPDPAPEARPETPSAEAAPEPMEVDEKKEEANGDAGLDPGDAWGWNDDADLPAEDNPEDNPWDDPWSDPPGTSATLEPPPPPPPANIVVSPKAATRLEKLATKQKKQLNGQSSTTSTPLSSPPIPEPTMTKITFSPPSPPPEPERKNAPENGRLKSKRPPEVVTTIAPQEHYLVPKQAKRVLKMVETVIDESKLFYASNLFPASKGTVPAPGSILLQSTSSILDLYEALYPVKHAKALELPERGMLFSNSCVYLTGAVQRLEDTIYGQSVLKERLVECRRHLQILGDSWYDGTIEREQQKIDKILVDGARGFAYTADQDRYDECEQAVNDVLKDIKRLAQRLKGILSKSKYFAAIGSVADSALSRVLRDILALPDIPEIESHRLSELCRILNALEGLFSDNPEQPSFVVAYVPNWLKFSYLSELLEASLADITYLFEQGALVDFQVHELVNLVRALFADTLLRTNTINKLLNGHPAPS</sequence>
<gene>
    <name evidence="3" type="ORF">NLJ89_g4287</name>
</gene>
<dbReference type="GO" id="GO:0007094">
    <property type="term" value="P:mitotic spindle assembly checkpoint signaling"/>
    <property type="evidence" value="ECO:0007669"/>
    <property type="project" value="TreeGrafter"/>
</dbReference>
<dbReference type="GO" id="GO:0006888">
    <property type="term" value="P:endoplasmic reticulum to Golgi vesicle-mediated transport"/>
    <property type="evidence" value="ECO:0007669"/>
    <property type="project" value="TreeGrafter"/>
</dbReference>
<accession>A0A9W8K3L0</accession>
<dbReference type="Gene3D" id="1.10.357.150">
    <property type="match status" value="1"/>
</dbReference>
<dbReference type="Proteomes" id="UP001148786">
    <property type="component" value="Unassembled WGS sequence"/>
</dbReference>
<dbReference type="GO" id="GO:1990423">
    <property type="term" value="C:RZZ complex"/>
    <property type="evidence" value="ECO:0007669"/>
    <property type="project" value="TreeGrafter"/>
</dbReference>
<keyword evidence="4" id="KW-1185">Reference proteome</keyword>
<evidence type="ECO:0000256" key="1">
    <source>
        <dbReference type="SAM" id="MobiDB-lite"/>
    </source>
</evidence>
<name>A0A9W8K3L0_9AGAR</name>
<evidence type="ECO:0000259" key="2">
    <source>
        <dbReference type="Pfam" id="PF22766"/>
    </source>
</evidence>
<evidence type="ECO:0000313" key="4">
    <source>
        <dbReference type="Proteomes" id="UP001148786"/>
    </source>
</evidence>
<feature type="compositionally biased region" description="Polar residues" evidence="1">
    <location>
        <begin position="471"/>
        <end position="480"/>
    </location>
</feature>
<organism evidence="3 4">
    <name type="scientific">Agrocybe chaxingu</name>
    <dbReference type="NCBI Taxonomy" id="84603"/>
    <lineage>
        <taxon>Eukaryota</taxon>
        <taxon>Fungi</taxon>
        <taxon>Dikarya</taxon>
        <taxon>Basidiomycota</taxon>
        <taxon>Agaricomycotina</taxon>
        <taxon>Agaricomycetes</taxon>
        <taxon>Agaricomycetidae</taxon>
        <taxon>Agaricales</taxon>
        <taxon>Agaricineae</taxon>
        <taxon>Strophariaceae</taxon>
        <taxon>Agrocybe</taxon>
    </lineage>
</organism>
<dbReference type="PANTHER" id="PTHR12205">
    <property type="entry name" value="CENTROMERE/KINETOCHORE PROTEIN ZW10"/>
    <property type="match status" value="1"/>
</dbReference>
<feature type="domain" description="ZW10 C-terminal helical" evidence="2">
    <location>
        <begin position="816"/>
        <end position="959"/>
    </location>
</feature>
<dbReference type="InterPro" id="IPR055148">
    <property type="entry name" value="ZW10_C_2"/>
</dbReference>
<feature type="compositionally biased region" description="Low complexity" evidence="1">
    <location>
        <begin position="500"/>
        <end position="510"/>
    </location>
</feature>
<comment type="caution">
    <text evidence="3">The sequence shown here is derived from an EMBL/GenBank/DDBJ whole genome shotgun (WGS) entry which is preliminary data.</text>
</comment>
<feature type="compositionally biased region" description="Acidic residues" evidence="1">
    <location>
        <begin position="536"/>
        <end position="555"/>
    </location>
</feature>
<dbReference type="GO" id="GO:0005737">
    <property type="term" value="C:cytoplasm"/>
    <property type="evidence" value="ECO:0007669"/>
    <property type="project" value="GOC"/>
</dbReference>
<protein>
    <recommendedName>
        <fullName evidence="2">ZW10 C-terminal helical domain-containing protein</fullName>
    </recommendedName>
</protein>